<keyword evidence="2" id="KW-0472">Membrane</keyword>
<feature type="compositionally biased region" description="Low complexity" evidence="1">
    <location>
        <begin position="228"/>
        <end position="241"/>
    </location>
</feature>
<keyword evidence="2" id="KW-0812">Transmembrane</keyword>
<keyword evidence="2" id="KW-1133">Transmembrane helix</keyword>
<dbReference type="EMBL" id="BAABAS010000026">
    <property type="protein sequence ID" value="GAA4241066.1"/>
    <property type="molecule type" value="Genomic_DNA"/>
</dbReference>
<name>A0ABP8CMD8_9ACTN</name>
<feature type="region of interest" description="Disordered" evidence="1">
    <location>
        <begin position="228"/>
        <end position="247"/>
    </location>
</feature>
<evidence type="ECO:0000256" key="1">
    <source>
        <dbReference type="SAM" id="MobiDB-lite"/>
    </source>
</evidence>
<gene>
    <name evidence="3" type="ORF">GCM10022254_68440</name>
</gene>
<keyword evidence="4" id="KW-1185">Reference proteome</keyword>
<evidence type="ECO:0000313" key="4">
    <source>
        <dbReference type="Proteomes" id="UP001501710"/>
    </source>
</evidence>
<feature type="transmembrane region" description="Helical" evidence="2">
    <location>
        <begin position="155"/>
        <end position="176"/>
    </location>
</feature>
<dbReference type="Proteomes" id="UP001501710">
    <property type="component" value="Unassembled WGS sequence"/>
</dbReference>
<evidence type="ECO:0000313" key="3">
    <source>
        <dbReference type="EMBL" id="GAA4241066.1"/>
    </source>
</evidence>
<proteinExistence type="predicted"/>
<sequence>MGGISDMTEFAATMSHINQQTLKVNEKLNELVTNINKVLAKLPSFIAHRLTPLLDKLGSAVTKLWKEFSQFVAEPGDWGKLADAAGKFSDKVQAPVSAQAGRFQETYSKVDDYWKGEASEAYKKVLKPNAPQTAATQQYGDTAEAVSGALDLCRWTILGFWLFVGAAYATLIYQLIGDCVAAASVAGALPALGSAILAIGAFAAAVAGAGWTAIQVLGGPASTFRTENNGNNNWPGGAWPPSGVVAG</sequence>
<reference evidence="4" key="1">
    <citation type="journal article" date="2019" name="Int. J. Syst. Evol. Microbiol.">
        <title>The Global Catalogue of Microorganisms (GCM) 10K type strain sequencing project: providing services to taxonomists for standard genome sequencing and annotation.</title>
        <authorList>
            <consortium name="The Broad Institute Genomics Platform"/>
            <consortium name="The Broad Institute Genome Sequencing Center for Infectious Disease"/>
            <person name="Wu L."/>
            <person name="Ma J."/>
        </authorList>
    </citation>
    <scope>NUCLEOTIDE SEQUENCE [LARGE SCALE GENOMIC DNA]</scope>
    <source>
        <strain evidence="4">JCM 17440</strain>
    </source>
</reference>
<protein>
    <submittedName>
        <fullName evidence="3">Uncharacterized protein</fullName>
    </submittedName>
</protein>
<accession>A0ABP8CMD8</accession>
<organism evidence="3 4">
    <name type="scientific">Actinomadura meridiana</name>
    <dbReference type="NCBI Taxonomy" id="559626"/>
    <lineage>
        <taxon>Bacteria</taxon>
        <taxon>Bacillati</taxon>
        <taxon>Actinomycetota</taxon>
        <taxon>Actinomycetes</taxon>
        <taxon>Streptosporangiales</taxon>
        <taxon>Thermomonosporaceae</taxon>
        <taxon>Actinomadura</taxon>
    </lineage>
</organism>
<feature type="transmembrane region" description="Helical" evidence="2">
    <location>
        <begin position="188"/>
        <end position="214"/>
    </location>
</feature>
<comment type="caution">
    <text evidence="3">The sequence shown here is derived from an EMBL/GenBank/DDBJ whole genome shotgun (WGS) entry which is preliminary data.</text>
</comment>
<evidence type="ECO:0000256" key="2">
    <source>
        <dbReference type="SAM" id="Phobius"/>
    </source>
</evidence>